<dbReference type="EC" id="4.2.1.75" evidence="3 9"/>
<evidence type="ECO:0000313" key="12">
    <source>
        <dbReference type="Proteomes" id="UP000305202"/>
    </source>
</evidence>
<reference evidence="11 12" key="1">
    <citation type="submission" date="2019-04" db="EMBL/GenBank/DDBJ databases">
        <authorList>
            <person name="Li M."/>
            <person name="Gao C."/>
        </authorList>
    </citation>
    <scope>NUCLEOTIDE SEQUENCE [LARGE SCALE GENOMIC DNA]</scope>
    <source>
        <strain evidence="11 12">BGMRC 2031</strain>
    </source>
</reference>
<dbReference type="Proteomes" id="UP000305202">
    <property type="component" value="Unassembled WGS sequence"/>
</dbReference>
<keyword evidence="4 9" id="KW-0456">Lyase</keyword>
<dbReference type="EMBL" id="SZPQ01000032">
    <property type="protein sequence ID" value="TKI04177.1"/>
    <property type="molecule type" value="Genomic_DNA"/>
</dbReference>
<evidence type="ECO:0000256" key="4">
    <source>
        <dbReference type="ARBA" id="ARBA00023239"/>
    </source>
</evidence>
<feature type="domain" description="Tetrapyrrole biosynthesis uroporphyrinogen III synthase" evidence="10">
    <location>
        <begin position="14"/>
        <end position="242"/>
    </location>
</feature>
<dbReference type="Pfam" id="PF02602">
    <property type="entry name" value="HEM4"/>
    <property type="match status" value="1"/>
</dbReference>
<dbReference type="RefSeq" id="WP_136991784.1">
    <property type="nucleotide sequence ID" value="NZ_SZPQ01000032.1"/>
</dbReference>
<evidence type="ECO:0000256" key="7">
    <source>
        <dbReference type="ARBA" id="ARBA00040167"/>
    </source>
</evidence>
<comment type="pathway">
    <text evidence="1 9">Porphyrin-containing compound metabolism; protoporphyrin-IX biosynthesis; coproporphyrinogen-III from 5-aminolevulinate: step 3/4.</text>
</comment>
<dbReference type="PANTHER" id="PTHR38042">
    <property type="entry name" value="UROPORPHYRINOGEN-III SYNTHASE, CHLOROPLASTIC"/>
    <property type="match status" value="1"/>
</dbReference>
<dbReference type="SUPFAM" id="SSF69618">
    <property type="entry name" value="HemD-like"/>
    <property type="match status" value="1"/>
</dbReference>
<sequence length="246" mass="27695">MSILVTRPSPAGEQLVERLRSRGFSAWHLPLIVFSPGDELALLPSRLAALSPGDMLFAVSQYAVRYAHHFLRRQGVAWPAPLNYYAVGRSSGLLWHSLGGMAVEFPHDGESSEHLLALPSLQHIQGRRAMILRGNGGREVLEERLRLRGATVEYCECYRRNPVTYDGEEQARRCRQRDVDTLIATSGEMLQQLYTLIPDYYRVAWLLRCRLIVVSERIGALARQLGWTDIVVADAADNDALMRALL</sequence>
<evidence type="ECO:0000256" key="8">
    <source>
        <dbReference type="ARBA" id="ARBA00048617"/>
    </source>
</evidence>
<dbReference type="NCBIfam" id="NF004582">
    <property type="entry name" value="PRK05928.1-1"/>
    <property type="match status" value="1"/>
</dbReference>
<evidence type="ECO:0000256" key="1">
    <source>
        <dbReference type="ARBA" id="ARBA00004772"/>
    </source>
</evidence>
<dbReference type="CDD" id="cd06578">
    <property type="entry name" value="HemD"/>
    <property type="match status" value="1"/>
</dbReference>
<dbReference type="GO" id="GO:0004852">
    <property type="term" value="F:uroporphyrinogen-III synthase activity"/>
    <property type="evidence" value="ECO:0007669"/>
    <property type="project" value="UniProtKB-EC"/>
</dbReference>
<evidence type="ECO:0000259" key="10">
    <source>
        <dbReference type="Pfam" id="PF02602"/>
    </source>
</evidence>
<keyword evidence="5 9" id="KW-0627">Porphyrin biosynthesis</keyword>
<accession>A0ABY2SH30</accession>
<comment type="catalytic activity">
    <reaction evidence="8 9">
        <text>hydroxymethylbilane = uroporphyrinogen III + H2O</text>
        <dbReference type="Rhea" id="RHEA:18965"/>
        <dbReference type="ChEBI" id="CHEBI:15377"/>
        <dbReference type="ChEBI" id="CHEBI:57308"/>
        <dbReference type="ChEBI" id="CHEBI:57845"/>
        <dbReference type="EC" id="4.2.1.75"/>
    </reaction>
</comment>
<evidence type="ECO:0000256" key="2">
    <source>
        <dbReference type="ARBA" id="ARBA00008133"/>
    </source>
</evidence>
<comment type="similarity">
    <text evidence="2 9">Belongs to the uroporphyrinogen-III synthase family.</text>
</comment>
<comment type="function">
    <text evidence="6 9">Catalyzes cyclization of the linear tetrapyrrole, hydroxymethylbilane, to the macrocyclic uroporphyrinogen III.</text>
</comment>
<dbReference type="InterPro" id="IPR003754">
    <property type="entry name" value="4pyrrol_synth_uPrphyn_synth"/>
</dbReference>
<evidence type="ECO:0000256" key="6">
    <source>
        <dbReference type="ARBA" id="ARBA00037589"/>
    </source>
</evidence>
<protein>
    <recommendedName>
        <fullName evidence="7 9">Uroporphyrinogen-III synthase</fullName>
        <ecNumber evidence="3 9">4.2.1.75</ecNumber>
    </recommendedName>
</protein>
<dbReference type="Gene3D" id="3.40.50.10090">
    <property type="match status" value="2"/>
</dbReference>
<keyword evidence="12" id="KW-1185">Reference proteome</keyword>
<gene>
    <name evidence="11" type="primary">hemD</name>
    <name evidence="11" type="ORF">FCN80_19040</name>
</gene>
<dbReference type="InterPro" id="IPR036108">
    <property type="entry name" value="4pyrrol_syn_uPrphyn_synt_sf"/>
</dbReference>
<comment type="caution">
    <text evidence="11">The sequence shown here is derived from an EMBL/GenBank/DDBJ whole genome shotgun (WGS) entry which is preliminary data.</text>
</comment>
<organism evidence="11 12">
    <name type="scientific">Martelella alba</name>
    <dbReference type="NCBI Taxonomy" id="2590451"/>
    <lineage>
        <taxon>Bacteria</taxon>
        <taxon>Pseudomonadati</taxon>
        <taxon>Pseudomonadota</taxon>
        <taxon>Alphaproteobacteria</taxon>
        <taxon>Hyphomicrobiales</taxon>
        <taxon>Aurantimonadaceae</taxon>
        <taxon>Martelella</taxon>
    </lineage>
</organism>
<evidence type="ECO:0000256" key="9">
    <source>
        <dbReference type="RuleBase" id="RU366031"/>
    </source>
</evidence>
<name>A0ABY2SH30_9HYPH</name>
<evidence type="ECO:0000256" key="3">
    <source>
        <dbReference type="ARBA" id="ARBA00013109"/>
    </source>
</evidence>
<evidence type="ECO:0000313" key="11">
    <source>
        <dbReference type="EMBL" id="TKI04177.1"/>
    </source>
</evidence>
<evidence type="ECO:0000256" key="5">
    <source>
        <dbReference type="ARBA" id="ARBA00023244"/>
    </source>
</evidence>
<proteinExistence type="inferred from homology"/>
<dbReference type="PANTHER" id="PTHR38042:SF1">
    <property type="entry name" value="UROPORPHYRINOGEN-III SYNTHASE, CHLOROPLASTIC"/>
    <property type="match status" value="1"/>
</dbReference>
<dbReference type="InterPro" id="IPR039793">
    <property type="entry name" value="UROS/Hem4"/>
</dbReference>